<protein>
    <submittedName>
        <fullName evidence="1">Uncharacterized protein</fullName>
    </submittedName>
</protein>
<keyword evidence="2" id="KW-1185">Reference proteome</keyword>
<proteinExistence type="predicted"/>
<reference evidence="1 2" key="1">
    <citation type="submission" date="2019-06" db="EMBL/GenBank/DDBJ databases">
        <title>Sulfurimonas gotlandica sp. nov., a chemoautotrophic and psychrotolerant epsilonproteobacterium isolated from a pelagic redoxcline, and an emended description of the genus Sulfurimonas.</title>
        <authorList>
            <person name="Wang S."/>
            <person name="Jiang L."/>
            <person name="Shao Z."/>
        </authorList>
    </citation>
    <scope>NUCLEOTIDE SEQUENCE [LARGE SCALE GENOMIC DNA]</scope>
    <source>
        <strain evidence="1 2">B2</strain>
    </source>
</reference>
<evidence type="ECO:0000313" key="2">
    <source>
        <dbReference type="Proteomes" id="UP000593910"/>
    </source>
</evidence>
<dbReference type="Proteomes" id="UP000593910">
    <property type="component" value="Chromosome"/>
</dbReference>
<dbReference type="AlphaFoldDB" id="A0A7M1AXD2"/>
<name>A0A7M1AXD2_9BACT</name>
<accession>A0A7M1AXD2</accession>
<sequence>MDFTKFKKAKVFQRGRGGRDAAHLADEKLYHELLERHTEIERTTTELENGIETITRIPSKDEKLIKILQEHAMGMKKRFDSNRAIRSWDPLFIELFDHREQIQMNSTMLDDGIKVTLTADDEKICELIKRHDETLHAFVNYGFKAARHESPYRPDEDN</sequence>
<organism evidence="1 2">
    <name type="scientific">Sulfurimonas marina</name>
    <dbReference type="NCBI Taxonomy" id="2590551"/>
    <lineage>
        <taxon>Bacteria</taxon>
        <taxon>Pseudomonadati</taxon>
        <taxon>Campylobacterota</taxon>
        <taxon>Epsilonproteobacteria</taxon>
        <taxon>Campylobacterales</taxon>
        <taxon>Sulfurimonadaceae</taxon>
        <taxon>Sulfurimonas</taxon>
    </lineage>
</organism>
<dbReference type="EMBL" id="CP041165">
    <property type="protein sequence ID" value="QOP42075.1"/>
    <property type="molecule type" value="Genomic_DNA"/>
</dbReference>
<dbReference type="KEGG" id="smax:FJR03_10135"/>
<dbReference type="RefSeq" id="WP_193113396.1">
    <property type="nucleotide sequence ID" value="NZ_CP041165.1"/>
</dbReference>
<evidence type="ECO:0000313" key="1">
    <source>
        <dbReference type="EMBL" id="QOP42075.1"/>
    </source>
</evidence>
<gene>
    <name evidence="1" type="ORF">FJR03_10135</name>
</gene>